<dbReference type="FunFam" id="3.40.50.1470:FF:000001">
    <property type="entry name" value="Peptidyl-tRNA hydrolase"/>
    <property type="match status" value="1"/>
</dbReference>
<dbReference type="AlphaFoldDB" id="K1YP06"/>
<comment type="subcellular location">
    <subcellularLocation>
        <location evidence="7">Cytoplasm</location>
    </subcellularLocation>
</comment>
<evidence type="ECO:0000256" key="9">
    <source>
        <dbReference type="RuleBase" id="RU004320"/>
    </source>
</evidence>
<evidence type="ECO:0000256" key="7">
    <source>
        <dbReference type="HAMAP-Rule" id="MF_00083"/>
    </source>
</evidence>
<feature type="binding site" evidence="7">
    <location>
        <position position="67"/>
    </location>
    <ligand>
        <name>tRNA</name>
        <dbReference type="ChEBI" id="CHEBI:17843"/>
    </ligand>
</feature>
<dbReference type="PANTHER" id="PTHR17224">
    <property type="entry name" value="PEPTIDYL-TRNA HYDROLASE"/>
    <property type="match status" value="1"/>
</dbReference>
<feature type="binding site" evidence="7">
    <location>
        <position position="113"/>
    </location>
    <ligand>
        <name>tRNA</name>
        <dbReference type="ChEBI" id="CHEBI:17843"/>
    </ligand>
</feature>
<evidence type="ECO:0000256" key="3">
    <source>
        <dbReference type="ARBA" id="ARBA00022801"/>
    </source>
</evidence>
<dbReference type="NCBIfam" id="TIGR00447">
    <property type="entry name" value="pth"/>
    <property type="match status" value="1"/>
</dbReference>
<proteinExistence type="inferred from homology"/>
<dbReference type="EMBL" id="AMFJ01028793">
    <property type="protein sequence ID" value="EKD44635.1"/>
    <property type="molecule type" value="Genomic_DNA"/>
</dbReference>
<dbReference type="Pfam" id="PF01195">
    <property type="entry name" value="Pept_tRNA_hydro"/>
    <property type="match status" value="1"/>
</dbReference>
<evidence type="ECO:0000256" key="8">
    <source>
        <dbReference type="RuleBase" id="RU000673"/>
    </source>
</evidence>
<evidence type="ECO:0000256" key="6">
    <source>
        <dbReference type="ARBA" id="ARBA00050038"/>
    </source>
</evidence>
<evidence type="ECO:0000256" key="1">
    <source>
        <dbReference type="ARBA" id="ARBA00013260"/>
    </source>
</evidence>
<protein>
    <recommendedName>
        <fullName evidence="6 7">Peptidyl-tRNA hydrolase</fullName>
        <shortName evidence="7">Pth</shortName>
        <ecNumber evidence="1 7">3.1.1.29</ecNumber>
    </recommendedName>
</protein>
<dbReference type="InterPro" id="IPR018171">
    <property type="entry name" value="Pept_tRNA_hydro_CS"/>
</dbReference>
<dbReference type="InterPro" id="IPR036416">
    <property type="entry name" value="Pept_tRNA_hydro_sf"/>
</dbReference>
<dbReference type="GO" id="GO:0000049">
    <property type="term" value="F:tRNA binding"/>
    <property type="evidence" value="ECO:0007669"/>
    <property type="project" value="UniProtKB-UniRule"/>
</dbReference>
<feature type="binding site" evidence="7">
    <location>
        <position position="14"/>
    </location>
    <ligand>
        <name>tRNA</name>
        <dbReference type="ChEBI" id="CHEBI:17843"/>
    </ligand>
</feature>
<evidence type="ECO:0000256" key="4">
    <source>
        <dbReference type="ARBA" id="ARBA00022884"/>
    </source>
</evidence>
<comment type="similarity">
    <text evidence="5 7 9">Belongs to the PTH family.</text>
</comment>
<name>K1YP06_9BACT</name>
<evidence type="ECO:0000256" key="5">
    <source>
        <dbReference type="ARBA" id="ARBA00038063"/>
    </source>
</evidence>
<dbReference type="HAMAP" id="MF_00083">
    <property type="entry name" value="Pept_tRNA_hydro_bact"/>
    <property type="match status" value="1"/>
</dbReference>
<dbReference type="Gene3D" id="3.40.50.1470">
    <property type="entry name" value="Peptidyl-tRNA hydrolase"/>
    <property type="match status" value="1"/>
</dbReference>
<comment type="caution">
    <text evidence="10">The sequence shown here is derived from an EMBL/GenBank/DDBJ whole genome shotgun (WGS) entry which is preliminary data.</text>
</comment>
<dbReference type="EC" id="3.1.1.29" evidence="1 7"/>
<keyword evidence="7" id="KW-0963">Cytoplasm</keyword>
<evidence type="ECO:0000313" key="10">
    <source>
        <dbReference type="EMBL" id="EKD44635.1"/>
    </source>
</evidence>
<gene>
    <name evidence="7" type="primary">pth</name>
    <name evidence="10" type="ORF">ACD_71C00062G0001</name>
</gene>
<accession>K1YP06</accession>
<dbReference type="InterPro" id="IPR001328">
    <property type="entry name" value="Pept_tRNA_hydro"/>
</dbReference>
<feature type="binding site" evidence="7">
    <location>
        <position position="65"/>
    </location>
    <ligand>
        <name>tRNA</name>
        <dbReference type="ChEBI" id="CHEBI:17843"/>
    </ligand>
</feature>
<keyword evidence="2 7" id="KW-0820">tRNA-binding</keyword>
<keyword evidence="4 7" id="KW-0694">RNA-binding</keyword>
<sequence>MKLIVWLGNPGKEYASTRHNVGFLFVDFLREQYGFESWKDSKFKGMISEWTHNSEKIILLKPTTFMNLSGESVVALMNFYKINREDILVMSDDIDMDFGRVRFRDKGSSGWQNGLKSIISHLGSDEFARIKIGIGRDDRYAVADWVLSKFSTTETKNLQEEVFVEAGNLVEKWM</sequence>
<reference evidence="10" key="1">
    <citation type="journal article" date="2012" name="Science">
        <title>Fermentation, hydrogen, and sulfur metabolism in multiple uncultivated bacterial phyla.</title>
        <authorList>
            <person name="Wrighton K.C."/>
            <person name="Thomas B.C."/>
            <person name="Sharon I."/>
            <person name="Miller C.S."/>
            <person name="Castelle C.J."/>
            <person name="VerBerkmoes N.C."/>
            <person name="Wilkins M.J."/>
            <person name="Hettich R.L."/>
            <person name="Lipton M.S."/>
            <person name="Williams K.H."/>
            <person name="Long P.E."/>
            <person name="Banfield J.F."/>
        </authorList>
    </citation>
    <scope>NUCLEOTIDE SEQUENCE [LARGE SCALE GENOMIC DNA]</scope>
</reference>
<comment type="function">
    <text evidence="7">Hydrolyzes ribosome-free peptidyl-tRNAs (with 1 or more amino acids incorporated), which drop off the ribosome during protein synthesis, or as a result of ribosome stalling.</text>
</comment>
<organism evidence="10">
    <name type="scientific">uncultured bacterium</name>
    <name type="common">gcode 4</name>
    <dbReference type="NCBI Taxonomy" id="1234023"/>
    <lineage>
        <taxon>Bacteria</taxon>
        <taxon>environmental samples</taxon>
    </lineage>
</organism>
<dbReference type="CDD" id="cd00462">
    <property type="entry name" value="PTH"/>
    <property type="match status" value="1"/>
</dbReference>
<comment type="subunit">
    <text evidence="7">Monomer.</text>
</comment>
<keyword evidence="3 7" id="KW-0378">Hydrolase</keyword>
<dbReference type="GO" id="GO:0004045">
    <property type="term" value="F:peptidyl-tRNA hydrolase activity"/>
    <property type="evidence" value="ECO:0007669"/>
    <property type="project" value="UniProtKB-UniRule"/>
</dbReference>
<evidence type="ECO:0000256" key="2">
    <source>
        <dbReference type="ARBA" id="ARBA00022555"/>
    </source>
</evidence>
<dbReference type="PANTHER" id="PTHR17224:SF1">
    <property type="entry name" value="PEPTIDYL-TRNA HYDROLASE"/>
    <property type="match status" value="1"/>
</dbReference>
<dbReference type="GO" id="GO:0006515">
    <property type="term" value="P:protein quality control for misfolded or incompletely synthesized proteins"/>
    <property type="evidence" value="ECO:0007669"/>
    <property type="project" value="UniProtKB-UniRule"/>
</dbReference>
<dbReference type="GO" id="GO:0072344">
    <property type="term" value="P:rescue of stalled ribosome"/>
    <property type="evidence" value="ECO:0007669"/>
    <property type="project" value="UniProtKB-UniRule"/>
</dbReference>
<feature type="site" description="Stabilizes the basic form of H active site to accept a proton" evidence="7">
    <location>
        <position position="92"/>
    </location>
</feature>
<feature type="active site" description="Proton acceptor" evidence="7">
    <location>
        <position position="19"/>
    </location>
</feature>
<dbReference type="SUPFAM" id="SSF53178">
    <property type="entry name" value="Peptidyl-tRNA hydrolase-like"/>
    <property type="match status" value="1"/>
</dbReference>
<dbReference type="GO" id="GO:0005737">
    <property type="term" value="C:cytoplasm"/>
    <property type="evidence" value="ECO:0007669"/>
    <property type="project" value="UniProtKB-SubCell"/>
</dbReference>
<comment type="catalytic activity">
    <reaction evidence="7 8">
        <text>an N-acyl-L-alpha-aminoacyl-tRNA + H2O = an N-acyl-L-amino acid + a tRNA + H(+)</text>
        <dbReference type="Rhea" id="RHEA:54448"/>
        <dbReference type="Rhea" id="RHEA-COMP:10123"/>
        <dbReference type="Rhea" id="RHEA-COMP:13883"/>
        <dbReference type="ChEBI" id="CHEBI:15377"/>
        <dbReference type="ChEBI" id="CHEBI:15378"/>
        <dbReference type="ChEBI" id="CHEBI:59874"/>
        <dbReference type="ChEBI" id="CHEBI:78442"/>
        <dbReference type="ChEBI" id="CHEBI:138191"/>
        <dbReference type="EC" id="3.1.1.29"/>
    </reaction>
</comment>
<dbReference type="PROSITE" id="PS01195">
    <property type="entry name" value="PEPT_TRNA_HYDROL_1"/>
    <property type="match status" value="1"/>
</dbReference>
<comment type="function">
    <text evidence="7">Catalyzes the release of premature peptidyl moieties from peptidyl-tRNA molecules trapped in stalled 50S ribosomal subunits, and thus maintains levels of free tRNAs and 50S ribosomes.</text>
</comment>
<feature type="site" description="Discriminates between blocked and unblocked aminoacyl-tRNA" evidence="7">
    <location>
        <position position="9"/>
    </location>
</feature>